<dbReference type="SUPFAM" id="SSF53927">
    <property type="entry name" value="Cytidine deaminase-like"/>
    <property type="match status" value="1"/>
</dbReference>
<dbReference type="AlphaFoldDB" id="A0A644W9M3"/>
<organism evidence="2">
    <name type="scientific">bioreactor metagenome</name>
    <dbReference type="NCBI Taxonomy" id="1076179"/>
    <lineage>
        <taxon>unclassified sequences</taxon>
        <taxon>metagenomes</taxon>
        <taxon>ecological metagenomes</taxon>
    </lineage>
</organism>
<dbReference type="InterPro" id="IPR016193">
    <property type="entry name" value="Cytidine_deaminase-like"/>
</dbReference>
<name>A0A644W9M3_9ZZZZ</name>
<feature type="domain" description="CMP/dCMP-type deaminase" evidence="1">
    <location>
        <begin position="8"/>
        <end position="138"/>
    </location>
</feature>
<dbReference type="CDD" id="cd01285">
    <property type="entry name" value="nucleoside_deaminase"/>
    <property type="match status" value="1"/>
</dbReference>
<dbReference type="Gene3D" id="3.40.140.10">
    <property type="entry name" value="Cytidine Deaminase, domain 2"/>
    <property type="match status" value="1"/>
</dbReference>
<reference evidence="2" key="1">
    <citation type="submission" date="2019-08" db="EMBL/GenBank/DDBJ databases">
        <authorList>
            <person name="Kucharzyk K."/>
            <person name="Murdoch R.W."/>
            <person name="Higgins S."/>
            <person name="Loffler F."/>
        </authorList>
    </citation>
    <scope>NUCLEOTIDE SEQUENCE</scope>
</reference>
<evidence type="ECO:0000259" key="1">
    <source>
        <dbReference type="PROSITE" id="PS51747"/>
    </source>
</evidence>
<dbReference type="GO" id="GO:0003824">
    <property type="term" value="F:catalytic activity"/>
    <property type="evidence" value="ECO:0007669"/>
    <property type="project" value="InterPro"/>
</dbReference>
<protein>
    <recommendedName>
        <fullName evidence="1">CMP/dCMP-type deaminase domain-containing protein</fullName>
    </recommendedName>
</protein>
<sequence length="196" mass="22084">MPKGDDGVEKEKLFYRMLDVIEGDIVPLTARGVAIGCKVFGAAVLRRDDLSLVVAGTNHEAFSPLWHGEVYTIKLFYELQGHPDPSECLFLSTHEPCSMCISALAWAGFRDIYYFFGYEQTQDDFNIPHDLRMLREVFGCVSPTKENMYYTSRSLLDIAQGLPEPEKAEGRIAKIRETYAGLSAVYQAGEKKMVLK</sequence>
<gene>
    <name evidence="2" type="ORF">SDC9_46440</name>
</gene>
<dbReference type="Pfam" id="PF00383">
    <property type="entry name" value="dCMP_cyt_deam_1"/>
    <property type="match status" value="1"/>
</dbReference>
<accession>A0A644W9M3</accession>
<comment type="caution">
    <text evidence="2">The sequence shown here is derived from an EMBL/GenBank/DDBJ whole genome shotgun (WGS) entry which is preliminary data.</text>
</comment>
<dbReference type="InterPro" id="IPR002125">
    <property type="entry name" value="CMP_dCMP_dom"/>
</dbReference>
<dbReference type="PROSITE" id="PS51747">
    <property type="entry name" value="CYT_DCMP_DEAMINASES_2"/>
    <property type="match status" value="1"/>
</dbReference>
<dbReference type="EMBL" id="VSSQ01000716">
    <property type="protein sequence ID" value="MPM00217.1"/>
    <property type="molecule type" value="Genomic_DNA"/>
</dbReference>
<evidence type="ECO:0000313" key="2">
    <source>
        <dbReference type="EMBL" id="MPM00217.1"/>
    </source>
</evidence>
<proteinExistence type="predicted"/>